<keyword evidence="2" id="KW-1185">Reference proteome</keyword>
<name>W5T9N8_9NOCA</name>
<reference evidence="1 2" key="1">
    <citation type="journal article" date="2014" name="Appl. Environ. Microbiol.">
        <title>Insights into the Microbial Degradation of Rubber and Gutta-Percha by Analysis of the Complete Genome of Nocardia nova SH22a.</title>
        <authorList>
            <person name="Luo Q."/>
            <person name="Hiessl S."/>
            <person name="Poehlein A."/>
            <person name="Daniel R."/>
            <person name="Steinbuchel A."/>
        </authorList>
    </citation>
    <scope>NUCLEOTIDE SEQUENCE [LARGE SCALE GENOMIC DNA]</scope>
    <source>
        <strain evidence="1">SH22a</strain>
    </source>
</reference>
<dbReference type="Proteomes" id="UP000019150">
    <property type="component" value="Chromosome"/>
</dbReference>
<proteinExistence type="predicted"/>
<dbReference type="HOGENOM" id="CLU_3219247_0_0_11"/>
<sequence length="44" mass="4826">MGQAFLTESSGKAYPFQARPYGLLQGHASTVLVMDQVSHDLMRS</sequence>
<evidence type="ECO:0000313" key="1">
    <source>
        <dbReference type="EMBL" id="AHH15907.1"/>
    </source>
</evidence>
<gene>
    <name evidence="1" type="ORF">NONO_c11000</name>
</gene>
<dbReference type="AlphaFoldDB" id="W5T9N8"/>
<accession>W5T9N8</accession>
<dbReference type="KEGG" id="nno:NONO_c11000"/>
<protein>
    <submittedName>
        <fullName evidence="1">Uncharacterized protein</fullName>
    </submittedName>
</protein>
<evidence type="ECO:0000313" key="2">
    <source>
        <dbReference type="Proteomes" id="UP000019150"/>
    </source>
</evidence>
<organism evidence="1 2">
    <name type="scientific">Nocardia nova SH22a</name>
    <dbReference type="NCBI Taxonomy" id="1415166"/>
    <lineage>
        <taxon>Bacteria</taxon>
        <taxon>Bacillati</taxon>
        <taxon>Actinomycetota</taxon>
        <taxon>Actinomycetes</taxon>
        <taxon>Mycobacteriales</taxon>
        <taxon>Nocardiaceae</taxon>
        <taxon>Nocardia</taxon>
    </lineage>
</organism>
<dbReference type="EMBL" id="CP006850">
    <property type="protein sequence ID" value="AHH15907.1"/>
    <property type="molecule type" value="Genomic_DNA"/>
</dbReference>
<dbReference type="STRING" id="1415166.NONO_c11000"/>